<dbReference type="EMBL" id="JBAJEX010000004">
    <property type="protein sequence ID" value="MEO1766987.1"/>
    <property type="molecule type" value="Genomic_DNA"/>
</dbReference>
<keyword evidence="2" id="KW-1133">Transmembrane helix</keyword>
<comment type="caution">
    <text evidence="3">The sequence shown here is derived from an EMBL/GenBank/DDBJ whole genome shotgun (WGS) entry which is preliminary data.</text>
</comment>
<sequence>MLEWLSHPENTKPLGLLIFFVAFLGILWFVFGSRKRGQKLESYKDIPFLDEESEQKGAQDDAPSQPASRK</sequence>
<dbReference type="InterPro" id="IPR008621">
    <property type="entry name" value="Cbb3-typ_cyt_oxidase_comp"/>
</dbReference>
<reference evidence="3 4" key="1">
    <citation type="submission" date="2024-02" db="EMBL/GenBank/DDBJ databases">
        <title>New thermophilic sulfur-oxidizing bacteria from a hot springs of the Uzon caldera (Kamchatka, Russia).</title>
        <authorList>
            <person name="Dukat A.M."/>
            <person name="Elcheninov A.G."/>
            <person name="Frolov E.N."/>
        </authorList>
    </citation>
    <scope>NUCLEOTIDE SEQUENCE [LARGE SCALE GENOMIC DNA]</scope>
    <source>
        <strain evidence="3 4">AK1</strain>
    </source>
</reference>
<feature type="region of interest" description="Disordered" evidence="1">
    <location>
        <begin position="51"/>
        <end position="70"/>
    </location>
</feature>
<dbReference type="RefSeq" id="WP_347308096.1">
    <property type="nucleotide sequence ID" value="NZ_JBAJEX010000004.1"/>
</dbReference>
<dbReference type="Proteomes" id="UP001482231">
    <property type="component" value="Unassembled WGS sequence"/>
</dbReference>
<evidence type="ECO:0000313" key="4">
    <source>
        <dbReference type="Proteomes" id="UP001482231"/>
    </source>
</evidence>
<gene>
    <name evidence="3" type="ORF">V6E02_07170</name>
</gene>
<evidence type="ECO:0000256" key="1">
    <source>
        <dbReference type="SAM" id="MobiDB-lite"/>
    </source>
</evidence>
<evidence type="ECO:0000313" key="3">
    <source>
        <dbReference type="EMBL" id="MEO1766987.1"/>
    </source>
</evidence>
<dbReference type="Pfam" id="PF05545">
    <property type="entry name" value="FixQ"/>
    <property type="match status" value="1"/>
</dbReference>
<name>A0ABV0EHV8_9BURK</name>
<evidence type="ECO:0000256" key="2">
    <source>
        <dbReference type="SAM" id="Phobius"/>
    </source>
</evidence>
<keyword evidence="2" id="KW-0812">Transmembrane</keyword>
<keyword evidence="4" id="KW-1185">Reference proteome</keyword>
<keyword evidence="2" id="KW-0472">Membrane</keyword>
<accession>A0ABV0EHV8</accession>
<protein>
    <submittedName>
        <fullName evidence="3">Cbb3-type cytochrome c oxidase subunit 3</fullName>
    </submittedName>
</protein>
<proteinExistence type="predicted"/>
<feature type="transmembrane region" description="Helical" evidence="2">
    <location>
        <begin position="14"/>
        <end position="31"/>
    </location>
</feature>
<organism evidence="3 4">
    <name type="scientific">Thiobacter aerophilum</name>
    <dbReference type="NCBI Taxonomy" id="3121275"/>
    <lineage>
        <taxon>Bacteria</taxon>
        <taxon>Pseudomonadati</taxon>
        <taxon>Pseudomonadota</taxon>
        <taxon>Betaproteobacteria</taxon>
        <taxon>Burkholderiales</taxon>
        <taxon>Thiobacteraceae</taxon>
        <taxon>Thiobacter</taxon>
    </lineage>
</organism>